<gene>
    <name evidence="1" type="ORF">BDR25DRAFT_351583</name>
</gene>
<dbReference type="EMBL" id="MU003498">
    <property type="protein sequence ID" value="KAF2474051.1"/>
    <property type="molecule type" value="Genomic_DNA"/>
</dbReference>
<evidence type="ECO:0000313" key="2">
    <source>
        <dbReference type="Proteomes" id="UP000799755"/>
    </source>
</evidence>
<proteinExistence type="predicted"/>
<sequence>MSESSWVETCNFHGLIENVLSVGGSRQEIRLFTPICRVVERTAIEMEFIYWGCSRISESRRRYTSEEGGGIGGILEKCQHVTAVTDALVASYCLFKWCPLRQSGIPDGAVRLSIGLHLGWLCLRLHLHNDSCTGIALGLNNDILSTGKFCSCLQESQAQGRVGSIRSGPLLFGVTKDSLKRCLLAAGVAGYCGILVLDNFAWLLFYSHFDLFVFWSALKAAPSLSAIDWLAISLFD</sequence>
<evidence type="ECO:0000313" key="1">
    <source>
        <dbReference type="EMBL" id="KAF2474051.1"/>
    </source>
</evidence>
<comment type="caution">
    <text evidence="1">The sequence shown here is derived from an EMBL/GenBank/DDBJ whole genome shotgun (WGS) entry which is preliminary data.</text>
</comment>
<accession>A0ACB6R6G5</accession>
<protein>
    <submittedName>
        <fullName evidence="1">Uncharacterized protein</fullName>
    </submittedName>
</protein>
<dbReference type="Proteomes" id="UP000799755">
    <property type="component" value="Unassembled WGS sequence"/>
</dbReference>
<reference evidence="1" key="1">
    <citation type="journal article" date="2020" name="Stud. Mycol.">
        <title>101 Dothideomycetes genomes: a test case for predicting lifestyles and emergence of pathogens.</title>
        <authorList>
            <person name="Haridas S."/>
            <person name="Albert R."/>
            <person name="Binder M."/>
            <person name="Bloem J."/>
            <person name="Labutti K."/>
            <person name="Salamov A."/>
            <person name="Andreopoulos B."/>
            <person name="Baker S."/>
            <person name="Barry K."/>
            <person name="Bills G."/>
            <person name="Bluhm B."/>
            <person name="Cannon C."/>
            <person name="Castanera R."/>
            <person name="Culley D."/>
            <person name="Daum C."/>
            <person name="Ezra D."/>
            <person name="Gonzalez J."/>
            <person name="Henrissat B."/>
            <person name="Kuo A."/>
            <person name="Liang C."/>
            <person name="Lipzen A."/>
            <person name="Lutzoni F."/>
            <person name="Magnuson J."/>
            <person name="Mondo S."/>
            <person name="Nolan M."/>
            <person name="Ohm R."/>
            <person name="Pangilinan J."/>
            <person name="Park H.-J."/>
            <person name="Ramirez L."/>
            <person name="Alfaro M."/>
            <person name="Sun H."/>
            <person name="Tritt A."/>
            <person name="Yoshinaga Y."/>
            <person name="Zwiers L.-H."/>
            <person name="Turgeon B."/>
            <person name="Goodwin S."/>
            <person name="Spatafora J."/>
            <person name="Crous P."/>
            <person name="Grigoriev I."/>
        </authorList>
    </citation>
    <scope>NUCLEOTIDE SEQUENCE</scope>
    <source>
        <strain evidence="1">ATCC 200398</strain>
    </source>
</reference>
<organism evidence="1 2">
    <name type="scientific">Lindgomyces ingoldianus</name>
    <dbReference type="NCBI Taxonomy" id="673940"/>
    <lineage>
        <taxon>Eukaryota</taxon>
        <taxon>Fungi</taxon>
        <taxon>Dikarya</taxon>
        <taxon>Ascomycota</taxon>
        <taxon>Pezizomycotina</taxon>
        <taxon>Dothideomycetes</taxon>
        <taxon>Pleosporomycetidae</taxon>
        <taxon>Pleosporales</taxon>
        <taxon>Lindgomycetaceae</taxon>
        <taxon>Lindgomyces</taxon>
    </lineage>
</organism>
<keyword evidence="2" id="KW-1185">Reference proteome</keyword>
<name>A0ACB6R6G5_9PLEO</name>